<gene>
    <name evidence="2" type="ORF">SAMN04488541_102569</name>
</gene>
<reference evidence="2 3" key="1">
    <citation type="submission" date="2016-10" db="EMBL/GenBank/DDBJ databases">
        <authorList>
            <person name="de Groot N.N."/>
        </authorList>
    </citation>
    <scope>NUCLEOTIDE SEQUENCE [LARGE SCALE GENOMIC DNA]</scope>
    <source>
        <strain>GEY</strain>
        <strain evidence="3">DSM 9560</strain>
    </source>
</reference>
<dbReference type="OrthoDB" id="9808473at2"/>
<evidence type="ECO:0000313" key="2">
    <source>
        <dbReference type="EMBL" id="SFF32060.1"/>
    </source>
</evidence>
<organism evidence="2 3">
    <name type="scientific">Thermoflexibacter ruber</name>
    <dbReference type="NCBI Taxonomy" id="1003"/>
    <lineage>
        <taxon>Bacteria</taxon>
        <taxon>Pseudomonadati</taxon>
        <taxon>Bacteroidota</taxon>
        <taxon>Cytophagia</taxon>
        <taxon>Cytophagales</taxon>
        <taxon>Thermoflexibacteraceae</taxon>
        <taxon>Thermoflexibacter</taxon>
    </lineage>
</organism>
<evidence type="ECO:0000313" key="3">
    <source>
        <dbReference type="Proteomes" id="UP000199513"/>
    </source>
</evidence>
<dbReference type="InterPro" id="IPR021457">
    <property type="entry name" value="DUF3108"/>
</dbReference>
<evidence type="ECO:0008006" key="4">
    <source>
        <dbReference type="Google" id="ProtNLM"/>
    </source>
</evidence>
<keyword evidence="3" id="KW-1185">Reference proteome</keyword>
<dbReference type="EMBL" id="FONY01000025">
    <property type="protein sequence ID" value="SFF32060.1"/>
    <property type="molecule type" value="Genomic_DNA"/>
</dbReference>
<feature type="chain" id="PRO_5011566501" description="DUF3108 domain-containing protein" evidence="1">
    <location>
        <begin position="21"/>
        <end position="269"/>
    </location>
</feature>
<evidence type="ECO:0000256" key="1">
    <source>
        <dbReference type="SAM" id="SignalP"/>
    </source>
</evidence>
<dbReference type="RefSeq" id="WP_091546882.1">
    <property type="nucleotide sequence ID" value="NZ_FONY01000025.1"/>
</dbReference>
<name>A0A1I2HRU8_9BACT</name>
<proteinExistence type="predicted"/>
<sequence length="269" mass="31074">MKNSFLLFALLFLISSFAMVSDDSRYRVVKHNGFTRGEKLTYLVNYGFVNAGEATVEMHQNLFTLNERPCYKVDIKGKTIGLITTMFDVDDTWTSYIDTAAIIPHQFARKIKENSYRKDEVTFFDHIKRKATVKSVTGNDPEVKKDFEIPANVQDMVSGYYFIRTLNFEQYKVKDTITIDGFFEDKVYNMKVVYKGKEKLQTKFGRISTAVLSPIMPENALFDGRDAIRFYVSDDLNRVPVKIEARMFVGAIELNLIDHKGLSHKFNKK</sequence>
<dbReference type="AlphaFoldDB" id="A0A1I2HRU8"/>
<feature type="signal peptide" evidence="1">
    <location>
        <begin position="1"/>
        <end position="20"/>
    </location>
</feature>
<dbReference type="STRING" id="1003.SAMN04488541_102569"/>
<protein>
    <recommendedName>
        <fullName evidence="4">DUF3108 domain-containing protein</fullName>
    </recommendedName>
</protein>
<keyword evidence="1" id="KW-0732">Signal</keyword>
<accession>A0A1I2HRU8</accession>
<dbReference type="Proteomes" id="UP000199513">
    <property type="component" value="Unassembled WGS sequence"/>
</dbReference>
<dbReference type="Pfam" id="PF11306">
    <property type="entry name" value="DUF3108"/>
    <property type="match status" value="1"/>
</dbReference>